<dbReference type="Pfam" id="PF02954">
    <property type="entry name" value="HTH_8"/>
    <property type="match status" value="1"/>
</dbReference>
<keyword evidence="1" id="KW-0547">Nucleotide-binding</keyword>
<dbReference type="Pfam" id="PF25601">
    <property type="entry name" value="AAA_lid_14"/>
    <property type="match status" value="1"/>
</dbReference>
<proteinExistence type="predicted"/>
<feature type="domain" description="Sigma-54 factor interaction" evidence="6">
    <location>
        <begin position="341"/>
        <end position="570"/>
    </location>
</feature>
<dbReference type="GO" id="GO:0006355">
    <property type="term" value="P:regulation of DNA-templated transcription"/>
    <property type="evidence" value="ECO:0007669"/>
    <property type="project" value="InterPro"/>
</dbReference>
<dbReference type="GO" id="GO:0005524">
    <property type="term" value="F:ATP binding"/>
    <property type="evidence" value="ECO:0007669"/>
    <property type="project" value="UniProtKB-KW"/>
</dbReference>
<dbReference type="CDD" id="cd00009">
    <property type="entry name" value="AAA"/>
    <property type="match status" value="1"/>
</dbReference>
<protein>
    <submittedName>
        <fullName evidence="7">Signal-transduction and transcriptional-control protein</fullName>
    </submittedName>
</protein>
<organism evidence="7">
    <name type="scientific">Desulfitobacterium hafniense</name>
    <name type="common">Desulfitobacterium frappieri</name>
    <dbReference type="NCBI Taxonomy" id="49338"/>
    <lineage>
        <taxon>Bacteria</taxon>
        <taxon>Bacillati</taxon>
        <taxon>Bacillota</taxon>
        <taxon>Clostridia</taxon>
        <taxon>Eubacteriales</taxon>
        <taxon>Desulfitobacteriaceae</taxon>
        <taxon>Desulfitobacterium</taxon>
    </lineage>
</organism>
<dbReference type="SUPFAM" id="SSF52540">
    <property type="entry name" value="P-loop containing nucleoside triphosphate hydrolases"/>
    <property type="match status" value="1"/>
</dbReference>
<dbReference type="InterPro" id="IPR025943">
    <property type="entry name" value="Sigma_54_int_dom_ATP-bd_2"/>
</dbReference>
<dbReference type="InterPro" id="IPR002078">
    <property type="entry name" value="Sigma_54_int"/>
</dbReference>
<dbReference type="InterPro" id="IPR025662">
    <property type="entry name" value="Sigma_54_int_dom_ATP-bd_1"/>
</dbReference>
<dbReference type="PROSITE" id="PS50045">
    <property type="entry name" value="SIGMA54_INTERACT_4"/>
    <property type="match status" value="1"/>
</dbReference>
<evidence type="ECO:0000259" key="6">
    <source>
        <dbReference type="PROSITE" id="PS50045"/>
    </source>
</evidence>
<dbReference type="EMBL" id="LK996017">
    <property type="protein sequence ID" value="CDX04562.1"/>
    <property type="molecule type" value="Genomic_DNA"/>
</dbReference>
<evidence type="ECO:0000256" key="2">
    <source>
        <dbReference type="ARBA" id="ARBA00022840"/>
    </source>
</evidence>
<dbReference type="Pfam" id="PF00158">
    <property type="entry name" value="Sigma54_activat"/>
    <property type="match status" value="1"/>
</dbReference>
<dbReference type="FunFam" id="3.40.50.300:FF:000006">
    <property type="entry name" value="DNA-binding transcriptional regulator NtrC"/>
    <property type="match status" value="1"/>
</dbReference>
<dbReference type="InterPro" id="IPR025944">
    <property type="entry name" value="Sigma_54_int_dom_CS"/>
</dbReference>
<dbReference type="GO" id="GO:0043565">
    <property type="term" value="F:sequence-specific DNA binding"/>
    <property type="evidence" value="ECO:0007669"/>
    <property type="project" value="InterPro"/>
</dbReference>
<evidence type="ECO:0000256" key="4">
    <source>
        <dbReference type="ARBA" id="ARBA00023125"/>
    </source>
</evidence>
<dbReference type="PROSITE" id="PS00676">
    <property type="entry name" value="SIGMA54_INTERACT_2"/>
    <property type="match status" value="1"/>
</dbReference>
<sequence>MISSEEAVTMHYTQEEILEAWKNFIVRGVSQEDKVHPSVARSWERCRKLGLDPWSTEFPKCDPSLLQKKRTQYAELLSLAAPVMNYLYTLLDCNISICDSDGFVFELITPLKNYPRTLGAYTDEATCGNGAVTIALKEKIPMRTDGYEHYRIISQNHSGVSSPIMIDNALVAVLNGVNPFGSLHDKALAMTITAAKLIEYCLMAGPKPAKPLELRPRIKTMIDDCSSPVLVLEHDGTIYTANHVFASSLAGSDTTGKSLGNYLADKHDLNRLLANNYEQPSEEIEFKTNFTPHKRETFRCRLLRKRQIRLLSGEVHTLLIFKKQGPVSIPHKLSKPHGIDYIGESTAWSKVDSIVQKTAKFPSNVLLLGETGTGKEVVAKAIHQRSGRKGNFVAINCGALPKDLLHSELFGYEEGAFTGARAHGSIGKFEHAHEGTLLLDEIGEMPLDMQVTLLRFLQERTITRINSNKPKKVDVRIIAATNKDMAELVRLGQFRQDLYYRLNVIEINLPPLHERKCDIPLLAEYFISELSRQYNVPSKQIHPAALQILCGYSWPGNVRELKNVIEKALILSEGLEITPDFLPEYILPSQNATSQSIPSTSRIGESEREHIINLLESYNGNIFQTAKALKMSRNTLYRKIEKYNIQLKTSAVKK</sequence>
<reference evidence="7" key="1">
    <citation type="submission" date="2014-07" db="EMBL/GenBank/DDBJ databases">
        <authorList>
            <person name="Hornung V.Bastian."/>
        </authorList>
    </citation>
    <scope>NUCLEOTIDE SEQUENCE</scope>
    <source>
        <strain evidence="7">PCE-S</strain>
    </source>
</reference>
<dbReference type="Gene3D" id="1.10.10.60">
    <property type="entry name" value="Homeodomain-like"/>
    <property type="match status" value="1"/>
</dbReference>
<dbReference type="InterPro" id="IPR027417">
    <property type="entry name" value="P-loop_NTPase"/>
</dbReference>
<dbReference type="PROSITE" id="PS00688">
    <property type="entry name" value="SIGMA54_INTERACT_3"/>
    <property type="match status" value="1"/>
</dbReference>
<dbReference type="InterPro" id="IPR002197">
    <property type="entry name" value="HTH_Fis"/>
</dbReference>
<dbReference type="PRINTS" id="PR01590">
    <property type="entry name" value="HTHFIS"/>
</dbReference>
<dbReference type="SMART" id="SM00382">
    <property type="entry name" value="AAA"/>
    <property type="match status" value="1"/>
</dbReference>
<evidence type="ECO:0000256" key="1">
    <source>
        <dbReference type="ARBA" id="ARBA00022741"/>
    </source>
</evidence>
<dbReference type="InterPro" id="IPR058031">
    <property type="entry name" value="AAA_lid_NorR"/>
</dbReference>
<dbReference type="PANTHER" id="PTHR32071:SF57">
    <property type="entry name" value="C4-DICARBOXYLATE TRANSPORT TRANSCRIPTIONAL REGULATORY PROTEIN DCTD"/>
    <property type="match status" value="1"/>
</dbReference>
<keyword evidence="3" id="KW-0805">Transcription regulation</keyword>
<dbReference type="PATRIC" id="fig|49338.4.peg.5026"/>
<keyword evidence="2" id="KW-0067">ATP-binding</keyword>
<dbReference type="InterPro" id="IPR009057">
    <property type="entry name" value="Homeodomain-like_sf"/>
</dbReference>
<dbReference type="InterPro" id="IPR029016">
    <property type="entry name" value="GAF-like_dom_sf"/>
</dbReference>
<dbReference type="PROSITE" id="PS00675">
    <property type="entry name" value="SIGMA54_INTERACT_1"/>
    <property type="match status" value="1"/>
</dbReference>
<evidence type="ECO:0000256" key="5">
    <source>
        <dbReference type="ARBA" id="ARBA00023163"/>
    </source>
</evidence>
<accession>A0A098B858</accession>
<keyword evidence="5" id="KW-0804">Transcription</keyword>
<dbReference type="InterPro" id="IPR003593">
    <property type="entry name" value="AAA+_ATPase"/>
</dbReference>
<dbReference type="PANTHER" id="PTHR32071">
    <property type="entry name" value="TRANSCRIPTIONAL REGULATORY PROTEIN"/>
    <property type="match status" value="1"/>
</dbReference>
<evidence type="ECO:0000256" key="3">
    <source>
        <dbReference type="ARBA" id="ARBA00023015"/>
    </source>
</evidence>
<gene>
    <name evidence="7" type="ORF">DPCES_4676</name>
</gene>
<dbReference type="AlphaFoldDB" id="A0A098B858"/>
<evidence type="ECO:0000313" key="7">
    <source>
        <dbReference type="EMBL" id="CDX04562.1"/>
    </source>
</evidence>
<keyword evidence="4" id="KW-0238">DNA-binding</keyword>
<dbReference type="Gene3D" id="3.30.450.40">
    <property type="match status" value="1"/>
</dbReference>
<dbReference type="Gene3D" id="3.40.50.300">
    <property type="entry name" value="P-loop containing nucleotide triphosphate hydrolases"/>
    <property type="match status" value="1"/>
</dbReference>
<dbReference type="SUPFAM" id="SSF46689">
    <property type="entry name" value="Homeodomain-like"/>
    <property type="match status" value="1"/>
</dbReference>
<dbReference type="Gene3D" id="1.10.8.60">
    <property type="match status" value="1"/>
</dbReference>
<name>A0A098B858_DESHA</name>